<evidence type="ECO:0000256" key="5">
    <source>
        <dbReference type="ARBA" id="ARBA00023163"/>
    </source>
</evidence>
<comment type="similarity">
    <text evidence="1 8 9">Belongs to the GreA/GreB family.</text>
</comment>
<organism evidence="12 13">
    <name type="scientific">Haloplasma contractile SSD-17B</name>
    <dbReference type="NCBI Taxonomy" id="1033810"/>
    <lineage>
        <taxon>Bacteria</taxon>
        <taxon>Bacillati</taxon>
        <taxon>Mycoplasmatota</taxon>
        <taxon>Mollicutes</taxon>
        <taxon>Haloplasmatales</taxon>
        <taxon>Haloplasmataceae</taxon>
        <taxon>Haloplasma</taxon>
    </lineage>
</organism>
<evidence type="ECO:0000256" key="1">
    <source>
        <dbReference type="ARBA" id="ARBA00008213"/>
    </source>
</evidence>
<dbReference type="FunFam" id="1.10.287.180:FF:000001">
    <property type="entry name" value="Transcription elongation factor GreA"/>
    <property type="match status" value="1"/>
</dbReference>
<dbReference type="NCBIfam" id="TIGR01462">
    <property type="entry name" value="greA"/>
    <property type="match status" value="1"/>
</dbReference>
<dbReference type="STRING" id="1033810.HLPCO_000387"/>
<reference evidence="12 13" key="2">
    <citation type="journal article" date="2013" name="PLoS ONE">
        <title>INDIGO - INtegrated Data Warehouse of MIcrobial GenOmes with Examples from the Red Sea Extremophiles.</title>
        <authorList>
            <person name="Alam I."/>
            <person name="Antunes A."/>
            <person name="Kamau A.A."/>
            <person name="Ba Alawi W."/>
            <person name="Kalkatawi M."/>
            <person name="Stingl U."/>
            <person name="Bajic V.B."/>
        </authorList>
    </citation>
    <scope>NUCLEOTIDE SEQUENCE [LARGE SCALE GENOMIC DNA]</scope>
    <source>
        <strain evidence="12 13">SSD-17B</strain>
    </source>
</reference>
<protein>
    <recommendedName>
        <fullName evidence="2 8">Transcription elongation factor GreA</fullName>
    </recommendedName>
    <alternativeName>
        <fullName evidence="7 8">Transcript cleavage factor GreA</fullName>
    </alternativeName>
</protein>
<comment type="function">
    <text evidence="6 8 9">Necessary for efficient RNA polymerase transcription elongation past template-encoded arresting sites. The arresting sites in DNA have the property of trapping a certain fraction of elongating RNA polymerases that pass through, resulting in locked ternary complexes. Cleavage of the nascent transcript by cleavage factors such as GreA or GreB allows the resumption of elongation from the new 3'terminus. GreA releases sequences of 2 to 3 nucleotides.</text>
</comment>
<keyword evidence="12" id="KW-0251">Elongation factor</keyword>
<dbReference type="Pfam" id="PF03449">
    <property type="entry name" value="GreA_GreB_N"/>
    <property type="match status" value="1"/>
</dbReference>
<dbReference type="InterPro" id="IPR028624">
    <property type="entry name" value="Tscrpt_elong_fac_GreA/B"/>
</dbReference>
<dbReference type="InterPro" id="IPR006359">
    <property type="entry name" value="Tscrpt_elong_fac_GreA"/>
</dbReference>
<dbReference type="InterPro" id="IPR022691">
    <property type="entry name" value="Tscrpt_elong_fac_GreA/B_N"/>
</dbReference>
<dbReference type="OrthoDB" id="9808774at2"/>
<keyword evidence="3 8" id="KW-0805">Transcription regulation</keyword>
<dbReference type="GO" id="GO:0070063">
    <property type="term" value="F:RNA polymerase binding"/>
    <property type="evidence" value="ECO:0007669"/>
    <property type="project" value="InterPro"/>
</dbReference>
<dbReference type="GO" id="GO:0006354">
    <property type="term" value="P:DNA-templated transcription elongation"/>
    <property type="evidence" value="ECO:0007669"/>
    <property type="project" value="TreeGrafter"/>
</dbReference>
<dbReference type="PIRSF" id="PIRSF006092">
    <property type="entry name" value="GreA_GreB"/>
    <property type="match status" value="1"/>
</dbReference>
<dbReference type="PANTHER" id="PTHR30437">
    <property type="entry name" value="TRANSCRIPTION ELONGATION FACTOR GREA"/>
    <property type="match status" value="1"/>
</dbReference>
<evidence type="ECO:0000256" key="4">
    <source>
        <dbReference type="ARBA" id="ARBA00023125"/>
    </source>
</evidence>
<proteinExistence type="inferred from homology"/>
<dbReference type="PROSITE" id="PS00830">
    <property type="entry name" value="GREAB_2"/>
    <property type="match status" value="1"/>
</dbReference>
<dbReference type="eggNOG" id="COG0782">
    <property type="taxonomic scope" value="Bacteria"/>
</dbReference>
<evidence type="ECO:0000259" key="11">
    <source>
        <dbReference type="Pfam" id="PF03449"/>
    </source>
</evidence>
<evidence type="ECO:0000256" key="6">
    <source>
        <dbReference type="ARBA" id="ARBA00024916"/>
    </source>
</evidence>
<gene>
    <name evidence="8 12" type="primary">greA</name>
    <name evidence="12" type="ORF">HLPCO_000387</name>
</gene>
<dbReference type="NCBIfam" id="NF001263">
    <property type="entry name" value="PRK00226.1-4"/>
    <property type="match status" value="1"/>
</dbReference>
<dbReference type="SUPFAM" id="SSF46557">
    <property type="entry name" value="GreA transcript cleavage protein, N-terminal domain"/>
    <property type="match status" value="1"/>
</dbReference>
<comment type="caution">
    <text evidence="12">The sequence shown here is derived from an EMBL/GenBank/DDBJ whole genome shotgun (WGS) entry which is preliminary data.</text>
</comment>
<evidence type="ECO:0000313" key="13">
    <source>
        <dbReference type="Proteomes" id="UP000005707"/>
    </source>
</evidence>
<dbReference type="InterPro" id="IPR018151">
    <property type="entry name" value="TF_GreA/GreB_CS"/>
</dbReference>
<evidence type="ECO:0000256" key="3">
    <source>
        <dbReference type="ARBA" id="ARBA00023015"/>
    </source>
</evidence>
<dbReference type="AlphaFoldDB" id="U2EGI1"/>
<keyword evidence="12" id="KW-0648">Protein biosynthesis</keyword>
<dbReference type="GO" id="GO:0003677">
    <property type="term" value="F:DNA binding"/>
    <property type="evidence" value="ECO:0007669"/>
    <property type="project" value="UniProtKB-UniRule"/>
</dbReference>
<dbReference type="Pfam" id="PF01272">
    <property type="entry name" value="GreA_GreB"/>
    <property type="match status" value="1"/>
</dbReference>
<dbReference type="HAMAP" id="MF_00105">
    <property type="entry name" value="GreA_GreB"/>
    <property type="match status" value="1"/>
</dbReference>
<dbReference type="InterPro" id="IPR001437">
    <property type="entry name" value="Tscrpt_elong_fac_GreA/B_C"/>
</dbReference>
<dbReference type="PROSITE" id="PS00829">
    <property type="entry name" value="GREAB_1"/>
    <property type="match status" value="1"/>
</dbReference>
<evidence type="ECO:0000256" key="7">
    <source>
        <dbReference type="ARBA" id="ARBA00030776"/>
    </source>
</evidence>
<evidence type="ECO:0000256" key="2">
    <source>
        <dbReference type="ARBA" id="ARBA00013729"/>
    </source>
</evidence>
<reference evidence="12 13" key="1">
    <citation type="journal article" date="2011" name="J. Bacteriol.">
        <title>Genome sequence of Haloplasma contractile, an unusual contractile bacterium from a deep-sea anoxic brine lake.</title>
        <authorList>
            <person name="Antunes A."/>
            <person name="Alam I."/>
            <person name="El Dorry H."/>
            <person name="Siam R."/>
            <person name="Robertson A."/>
            <person name="Bajic V.B."/>
            <person name="Stingl U."/>
        </authorList>
    </citation>
    <scope>NUCLEOTIDE SEQUENCE [LARGE SCALE GENOMIC DNA]</scope>
    <source>
        <strain evidence="12 13">SSD-17B</strain>
    </source>
</reference>
<sequence length="158" mass="17746">MKNKKFELTREGHDQFVEELDYLKTVKRKENIAALQEARAQGDLSENAEYDAAREEQAQIEARVQELEYILKNAHIIEDDDSTTGVSIGKVVVFQELPDGEEQTFKIVGSEEADPLNEKISMNSPIAQSLYGREAGDVVKVKIPAGEINVKIVDVRNK</sequence>
<dbReference type="GO" id="GO:0032784">
    <property type="term" value="P:regulation of DNA-templated transcription elongation"/>
    <property type="evidence" value="ECO:0007669"/>
    <property type="project" value="UniProtKB-UniRule"/>
</dbReference>
<dbReference type="Gene3D" id="1.10.287.180">
    <property type="entry name" value="Transcription elongation factor, GreA/GreB, N-terminal domain"/>
    <property type="match status" value="1"/>
</dbReference>
<dbReference type="InterPro" id="IPR036953">
    <property type="entry name" value="GreA/GreB_C_sf"/>
</dbReference>
<dbReference type="RefSeq" id="WP_008826174.1">
    <property type="nucleotide sequence ID" value="NZ_AFNU02000001.1"/>
</dbReference>
<dbReference type="Gene3D" id="3.10.50.30">
    <property type="entry name" value="Transcription elongation factor, GreA/GreB, C-terminal domain"/>
    <property type="match status" value="1"/>
</dbReference>
<dbReference type="Proteomes" id="UP000005707">
    <property type="component" value="Unassembled WGS sequence"/>
</dbReference>
<evidence type="ECO:0000259" key="10">
    <source>
        <dbReference type="Pfam" id="PF01272"/>
    </source>
</evidence>
<dbReference type="InterPro" id="IPR036805">
    <property type="entry name" value="Tscrpt_elong_fac_GreA/B_N_sf"/>
</dbReference>
<dbReference type="EMBL" id="AFNU02000001">
    <property type="protein sequence ID" value="ERJ13721.1"/>
    <property type="molecule type" value="Genomic_DNA"/>
</dbReference>
<dbReference type="GO" id="GO:0003746">
    <property type="term" value="F:translation elongation factor activity"/>
    <property type="evidence" value="ECO:0007669"/>
    <property type="project" value="UniProtKB-KW"/>
</dbReference>
<dbReference type="FunCoup" id="U2EGI1">
    <property type="interactions" value="265"/>
</dbReference>
<dbReference type="FunFam" id="3.10.50.30:FF:000001">
    <property type="entry name" value="Transcription elongation factor GreA"/>
    <property type="match status" value="1"/>
</dbReference>
<keyword evidence="4 8" id="KW-0238">DNA-binding</keyword>
<accession>U2EGI1</accession>
<dbReference type="SUPFAM" id="SSF54534">
    <property type="entry name" value="FKBP-like"/>
    <property type="match status" value="1"/>
</dbReference>
<keyword evidence="13" id="KW-1185">Reference proteome</keyword>
<evidence type="ECO:0000256" key="8">
    <source>
        <dbReference type="HAMAP-Rule" id="MF_00105"/>
    </source>
</evidence>
<feature type="domain" description="Transcription elongation factor GreA/GreB N-terminal" evidence="11">
    <location>
        <begin position="8"/>
        <end position="76"/>
    </location>
</feature>
<evidence type="ECO:0000313" key="12">
    <source>
        <dbReference type="EMBL" id="ERJ13721.1"/>
    </source>
</evidence>
<feature type="domain" description="Transcription elongation factor GreA/GreB C-terminal" evidence="10">
    <location>
        <begin position="85"/>
        <end position="156"/>
    </location>
</feature>
<dbReference type="InterPro" id="IPR023459">
    <property type="entry name" value="Tscrpt_elong_fac_GreA/B_fam"/>
</dbReference>
<name>U2EGI1_9MOLU</name>
<evidence type="ECO:0000256" key="9">
    <source>
        <dbReference type="RuleBase" id="RU000556"/>
    </source>
</evidence>
<dbReference type="InParanoid" id="U2EGI1"/>
<dbReference type="PANTHER" id="PTHR30437:SF4">
    <property type="entry name" value="TRANSCRIPTION ELONGATION FACTOR GREA"/>
    <property type="match status" value="1"/>
</dbReference>
<keyword evidence="5 8" id="KW-0804">Transcription</keyword>